<keyword evidence="1" id="KW-0472">Membrane</keyword>
<proteinExistence type="predicted"/>
<sequence>MVQPTPWRVNELRRESAAAAVDPDRFQIDLSAFLDALRGRWGYLSAAAGSLITLLLLFEPWLTATGFDGSIGINAFGRMQITTSALNAWSQSPPAAVRVTGVWGILTADTAVLTVCFVAFGLRARSRALSRLAMVSTLASAGWVLMTLVYLNTKGPEAKAMVGVSRDLGGQVGLLMRAYFGNGAYVLPGSRVSAYANAGLTPWAWAAGAVSLISACAAVAQWIRDRDQHTTT</sequence>
<keyword evidence="3" id="KW-1185">Reference proteome</keyword>
<name>A0A7G1KUX4_9NOCA</name>
<dbReference type="AlphaFoldDB" id="A0A7G1KUX4"/>
<evidence type="ECO:0000313" key="3">
    <source>
        <dbReference type="Proteomes" id="UP000516173"/>
    </source>
</evidence>
<reference evidence="2 3" key="1">
    <citation type="submission" date="2020-08" db="EMBL/GenBank/DDBJ databases">
        <title>Genome Sequencing of Nocardia wallacei strain FMUON74 and assembly.</title>
        <authorList>
            <person name="Toyokawa M."/>
            <person name="Uesaka K."/>
        </authorList>
    </citation>
    <scope>NUCLEOTIDE SEQUENCE [LARGE SCALE GENOMIC DNA]</scope>
    <source>
        <strain evidence="2 3">FMUON74</strain>
    </source>
</reference>
<feature type="transmembrane region" description="Helical" evidence="1">
    <location>
        <begin position="132"/>
        <end position="151"/>
    </location>
</feature>
<feature type="transmembrane region" description="Helical" evidence="1">
    <location>
        <begin position="101"/>
        <end position="120"/>
    </location>
</feature>
<keyword evidence="1" id="KW-0812">Transmembrane</keyword>
<dbReference type="KEGG" id="nwl:NWFMUON74_57550"/>
<evidence type="ECO:0000313" key="2">
    <source>
        <dbReference type="EMBL" id="BCK57983.1"/>
    </source>
</evidence>
<gene>
    <name evidence="2" type="ORF">NWFMUON74_57550</name>
</gene>
<protein>
    <submittedName>
        <fullName evidence="2">Uncharacterized protein</fullName>
    </submittedName>
</protein>
<organism evidence="2 3">
    <name type="scientific">Nocardia wallacei</name>
    <dbReference type="NCBI Taxonomy" id="480035"/>
    <lineage>
        <taxon>Bacteria</taxon>
        <taxon>Bacillati</taxon>
        <taxon>Actinomycetota</taxon>
        <taxon>Actinomycetes</taxon>
        <taxon>Mycobacteriales</taxon>
        <taxon>Nocardiaceae</taxon>
        <taxon>Nocardia</taxon>
    </lineage>
</organism>
<feature type="transmembrane region" description="Helical" evidence="1">
    <location>
        <begin position="203"/>
        <end position="223"/>
    </location>
</feature>
<dbReference type="Proteomes" id="UP000516173">
    <property type="component" value="Chromosome"/>
</dbReference>
<feature type="transmembrane region" description="Helical" evidence="1">
    <location>
        <begin position="41"/>
        <end position="58"/>
    </location>
</feature>
<dbReference type="EMBL" id="AP023396">
    <property type="protein sequence ID" value="BCK57983.1"/>
    <property type="molecule type" value="Genomic_DNA"/>
</dbReference>
<accession>A0A7G1KUX4</accession>
<evidence type="ECO:0000256" key="1">
    <source>
        <dbReference type="SAM" id="Phobius"/>
    </source>
</evidence>
<keyword evidence="1" id="KW-1133">Transmembrane helix</keyword>